<evidence type="ECO:0000256" key="6">
    <source>
        <dbReference type="SAM" id="Phobius"/>
    </source>
</evidence>
<dbReference type="GO" id="GO:0016020">
    <property type="term" value="C:membrane"/>
    <property type="evidence" value="ECO:0007669"/>
    <property type="project" value="UniProtKB-SubCell"/>
</dbReference>
<feature type="transmembrane region" description="Helical" evidence="6">
    <location>
        <begin position="151"/>
        <end position="174"/>
    </location>
</feature>
<feature type="transmembrane region" description="Helical" evidence="6">
    <location>
        <begin position="214"/>
        <end position="235"/>
    </location>
</feature>
<dbReference type="PROSITE" id="PS50850">
    <property type="entry name" value="MFS"/>
    <property type="match status" value="1"/>
</dbReference>
<evidence type="ECO:0000259" key="7">
    <source>
        <dbReference type="PROSITE" id="PS50850"/>
    </source>
</evidence>
<name>F0QY10_VULM7</name>
<feature type="transmembrane region" description="Helical" evidence="6">
    <location>
        <begin position="180"/>
        <end position="202"/>
    </location>
</feature>
<evidence type="ECO:0000313" key="8">
    <source>
        <dbReference type="EMBL" id="ADY02496.1"/>
    </source>
</evidence>
<dbReference type="AlphaFoldDB" id="F0QY10"/>
<feature type="transmembrane region" description="Helical" evidence="6">
    <location>
        <begin position="371"/>
        <end position="389"/>
    </location>
</feature>
<dbReference type="PANTHER" id="PTHR42718">
    <property type="entry name" value="MAJOR FACILITATOR SUPERFAMILY MULTIDRUG TRANSPORTER MFSC"/>
    <property type="match status" value="1"/>
</dbReference>
<feature type="transmembrane region" description="Helical" evidence="6">
    <location>
        <begin position="241"/>
        <end position="261"/>
    </location>
</feature>
<reference evidence="8 9" key="1">
    <citation type="journal article" date="2011" name="J. Bacteriol.">
        <title>Complete genome sequence of 'Vulcanisaeta moutnovskia' strain 768-28, a novel member of the hyperthermophilic crenarchaeal genus vulcanisaeta.</title>
        <authorList>
            <person name="Gumerov V.M."/>
            <person name="Mardanov A.V."/>
            <person name="Beletsky A.V."/>
            <person name="Prokofeva M.I."/>
            <person name="Bonch-Osmolovskaya E.A."/>
            <person name="Ravin N.V."/>
            <person name="Skryabin K.G."/>
        </authorList>
    </citation>
    <scope>NUCLEOTIDE SEQUENCE [LARGE SCALE GENOMIC DNA]</scope>
    <source>
        <strain evidence="8 9">768-28</strain>
    </source>
</reference>
<dbReference type="CDD" id="cd17321">
    <property type="entry name" value="MFS_MMR_MDR_like"/>
    <property type="match status" value="1"/>
</dbReference>
<dbReference type="Pfam" id="PF07690">
    <property type="entry name" value="MFS_1"/>
    <property type="match status" value="1"/>
</dbReference>
<dbReference type="eggNOG" id="arCOG00144">
    <property type="taxonomic scope" value="Archaea"/>
</dbReference>
<dbReference type="KEGG" id="vmo:VMUT_2303"/>
<keyword evidence="9" id="KW-1185">Reference proteome</keyword>
<dbReference type="Gene3D" id="1.20.1250.20">
    <property type="entry name" value="MFS general substrate transporter like domains"/>
    <property type="match status" value="2"/>
</dbReference>
<evidence type="ECO:0000256" key="3">
    <source>
        <dbReference type="ARBA" id="ARBA00022692"/>
    </source>
</evidence>
<evidence type="ECO:0000256" key="1">
    <source>
        <dbReference type="ARBA" id="ARBA00004141"/>
    </source>
</evidence>
<accession>F0QY10</accession>
<dbReference type="Proteomes" id="UP000007485">
    <property type="component" value="Chromosome"/>
</dbReference>
<keyword evidence="4 6" id="KW-1133">Transmembrane helix</keyword>
<dbReference type="GO" id="GO:0022857">
    <property type="term" value="F:transmembrane transporter activity"/>
    <property type="evidence" value="ECO:0007669"/>
    <property type="project" value="InterPro"/>
</dbReference>
<evidence type="ECO:0000256" key="4">
    <source>
        <dbReference type="ARBA" id="ARBA00022989"/>
    </source>
</evidence>
<dbReference type="STRING" id="985053.VMUT_2303"/>
<keyword evidence="2" id="KW-0813">Transport</keyword>
<gene>
    <name evidence="8" type="ordered locus">VMUT_2303</name>
</gene>
<feature type="transmembrane region" description="Helical" evidence="6">
    <location>
        <begin position="63"/>
        <end position="82"/>
    </location>
</feature>
<dbReference type="InterPro" id="IPR011701">
    <property type="entry name" value="MFS"/>
</dbReference>
<keyword evidence="3 6" id="KW-0812">Transmembrane</keyword>
<comment type="subcellular location">
    <subcellularLocation>
        <location evidence="1">Membrane</location>
        <topology evidence="1">Multi-pass membrane protein</topology>
    </subcellularLocation>
</comment>
<dbReference type="InterPro" id="IPR036259">
    <property type="entry name" value="MFS_trans_sf"/>
</dbReference>
<feature type="transmembrane region" description="Helical" evidence="6">
    <location>
        <begin position="463"/>
        <end position="481"/>
    </location>
</feature>
<sequence>MRNNAYNSILKNELINMIKLSRNRKRLILFTTSLAAFQTPYNSTVLSFITPVLGKYFHAPLDVLIYVPIIYLIPLPTLMITLGRLSDIYGKVKMFKLGFVLFLIGSLLGSLAPNIYTLIIASLVMGFGSSILSPGSAAIVSQVFPEGERGFALGINAMAVYLGLTSAPFFGGLITQFLGWRFVLIITAILTVLGFAISWFSMESIELPRRVVRIDYVGVITFTTAILLVVMYLILSAVSDWLYYLYLLIIGFAFFTVFIIAERRINYPMLDLSLFTRNISFMAGNITALLNYISTYSVPFLFSLYLQVVLGYNPFIAGLILVSEPVFMAALSPVSGKLSDKYGSREIAALGMGLIGVAFIMLLLLNIKYAIYVALSLMVLGIGFGLFSAPNTNSVMSSVTADKYGIASGVLGTMRFMGQLLSITVASAILVSYLGRYASLYLFTGIMMSNITVYQSFITGLRIVLIISAIFSFIGVYTSLLREK</sequence>
<dbReference type="PANTHER" id="PTHR42718:SF9">
    <property type="entry name" value="MAJOR FACILITATOR SUPERFAMILY MULTIDRUG TRANSPORTER MFSC"/>
    <property type="match status" value="1"/>
</dbReference>
<dbReference type="InterPro" id="IPR020846">
    <property type="entry name" value="MFS_dom"/>
</dbReference>
<dbReference type="EMBL" id="CP002529">
    <property type="protein sequence ID" value="ADY02496.1"/>
    <property type="molecule type" value="Genomic_DNA"/>
</dbReference>
<evidence type="ECO:0000256" key="5">
    <source>
        <dbReference type="ARBA" id="ARBA00023136"/>
    </source>
</evidence>
<proteinExistence type="predicted"/>
<feature type="transmembrane region" description="Helical" evidence="6">
    <location>
        <begin position="282"/>
        <end position="306"/>
    </location>
</feature>
<feature type="transmembrane region" description="Helical" evidence="6">
    <location>
        <begin position="312"/>
        <end position="335"/>
    </location>
</feature>
<feature type="transmembrane region" description="Helical" evidence="6">
    <location>
        <begin position="94"/>
        <end position="112"/>
    </location>
</feature>
<feature type="transmembrane region" description="Helical" evidence="6">
    <location>
        <begin position="347"/>
        <end position="365"/>
    </location>
</feature>
<evidence type="ECO:0000256" key="2">
    <source>
        <dbReference type="ARBA" id="ARBA00022448"/>
    </source>
</evidence>
<dbReference type="HOGENOM" id="CLU_000960_28_3_2"/>
<evidence type="ECO:0000313" key="9">
    <source>
        <dbReference type="Proteomes" id="UP000007485"/>
    </source>
</evidence>
<protein>
    <submittedName>
        <fullName evidence="8">Major facilitator superfamily MFS_1</fullName>
    </submittedName>
</protein>
<keyword evidence="5 6" id="KW-0472">Membrane</keyword>
<feature type="domain" description="Major facilitator superfamily (MFS) profile" evidence="7">
    <location>
        <begin position="28"/>
        <end position="484"/>
    </location>
</feature>
<dbReference type="SUPFAM" id="SSF103473">
    <property type="entry name" value="MFS general substrate transporter"/>
    <property type="match status" value="1"/>
</dbReference>
<organism evidence="8 9">
    <name type="scientific">Vulcanisaeta moutnovskia (strain 768-28)</name>
    <dbReference type="NCBI Taxonomy" id="985053"/>
    <lineage>
        <taxon>Archaea</taxon>
        <taxon>Thermoproteota</taxon>
        <taxon>Thermoprotei</taxon>
        <taxon>Thermoproteales</taxon>
        <taxon>Thermoproteaceae</taxon>
        <taxon>Vulcanisaeta</taxon>
    </lineage>
</organism>